<dbReference type="Gene3D" id="1.25.40.90">
    <property type="match status" value="1"/>
</dbReference>
<dbReference type="InterPro" id="IPR006569">
    <property type="entry name" value="CID_dom"/>
</dbReference>
<feature type="compositionally biased region" description="Low complexity" evidence="14">
    <location>
        <begin position="406"/>
        <end position="463"/>
    </location>
</feature>
<keyword evidence="5" id="KW-0507">mRNA processing</keyword>
<keyword evidence="16" id="KW-1185">Reference proteome</keyword>
<gene>
    <name evidence="17" type="primary">LOC105360352</name>
</gene>
<feature type="region of interest" description="Disordered" evidence="14">
    <location>
        <begin position="789"/>
        <end position="828"/>
    </location>
</feature>
<feature type="compositionally biased region" description="Low complexity" evidence="14">
    <location>
        <begin position="810"/>
        <end position="824"/>
    </location>
</feature>
<comment type="subunit">
    <text evidence="11">Associates with the phosphorylated CTD domain of POLR2A /RNA polymerase II.</text>
</comment>
<evidence type="ECO:0000259" key="15">
    <source>
        <dbReference type="PROSITE" id="PS51391"/>
    </source>
</evidence>
<evidence type="ECO:0000256" key="3">
    <source>
        <dbReference type="ARBA" id="ARBA00022499"/>
    </source>
</evidence>
<evidence type="ECO:0000256" key="9">
    <source>
        <dbReference type="ARBA" id="ARBA00023242"/>
    </source>
</evidence>
<dbReference type="InterPro" id="IPR057242">
    <property type="entry name" value="PCFS4-like"/>
</dbReference>
<dbReference type="FunFam" id="1.25.40.90:FF:000015">
    <property type="entry name" value="Pre-mRNA cleavage complex 2 protein Pcf11"/>
    <property type="match status" value="1"/>
</dbReference>
<keyword evidence="3" id="KW-1017">Isopeptide bond</keyword>
<sequence>MLSDMNHIRNTKTVEIVEEYTSSLQELNTNSKPHINMLTLLAEDYIEYASAIVEAVEAHLQKVQSEVKLPVLYLIDSIIKNVNGSYLNLFSKNIVHTFCDVFEKVDENTRVKMWKLRQTWNEVFPMKKLFSLDVQVHSIDPAWPLSSLPPNAVSSKSIIHVNPKFLSMQQKIQQQMILPPVKSVTEPASESELKMKEEFLKKQQELIELQKLKPKLEMLLHKQRQLGRSLIHIKPELMASDCAFKQSIVTTVPYDDLRSMEKQSLIRENELSTSMQQKVLGLQSLDPQLQSEMALQNGVSISSIADEDLEAKVSTCLEFSVDNSLVSLSPVKVRTSDVAPRSDSCQSDSNTDLSLIFNDNKCFDNDRNQRSSSSSQKTAIAVMGDAQQENSSDRSPSKGSSARGPLSSSLTLKQQQSNSLSHNSSASSHNNNRSWNKSQDDSFSLSNTTSSSISSSSPSSYSSPHKKSKLHRRSRSPSGYHHHHHNYQHRHSPKLHQTCLDEEEQFGGSLVISPPQPSSANAFKDGGGSDRGRKGGRDSTSRSRSRSRSLEGKRRDDVRQHDSGSSKDEDLRTALVAANSAAVAAAAAAALDTKEDLDLRILPMTSNKRQSTEILQPSNAKKSKDERFDDLFGKEDVDLRLLHPAAQPVTAQLSSLPSSLSSSPPTPPPPVISCDKDGWAKLKMPMKSNPGRSESSRASDGGRSDRPGRGRTKLYSKAPEERRRGVRDYERNADRNIEIIMKQAAEQLNQGTITKSQYNKLIQEVLHMSEDQKLRAAQRKEREGKLWERNEKGRPKEHGVHPRPPGGLRWQQPWHQPWAHQPGPFQSHFRPEFRPIGPWQNHPRLFSGPIRSDFHQFHAGFNPRLTHSALGPNGPIILPNGPLKSLPGSPLISLGGPLGGVPPSIILGTSGGPMISKKLSPTSGDVNTDNLVWSVPSFSTGEVKSASDPEISSINSDELPPADPMLLEEIVKDTMRSINIDNVPREIRYYGHTGVIFMHWDDPRDIGFQHGARRISIDGKDTVVCSFNDDYREFTYDGEVHRIKLGAPTRELYVDDQWYQCYFGGQQVMVDLGNKKVNIKLDGPPPQVKIGTIKRTDLVVGKINLIINARSMVPVFLDAKPQMFNIDGKSCTLEFIDALQTVLLNGRPFQVEFGGLPKPVFVQGKKHFIRFSVLPRGFHAGYVKIKGMKGEQPKEASLDGGKKTLSEASGSSVTVASHSLIEPDSTSQDGMEHSYTSKSDLQLDVLSSVVTSAMAPSSGLSYQAESVENTAVPAPTITLPLNLSELFQRLLETGIVSNLNEAKKLEEDKKAPEIIPVSFDKPETLKIKQPAIITALYSGIQCSSCGARFAPEMATRYSHHLDWHFRQNRKERDSSRKAHSRVWYYDVSDWIQFEEIEDLEDRAQSWFETEKQNMETETAAAEEFFAETVYPSIPTGADEDSCCQVCHEAFEQFYNDEKEEWHLRPAIAFENKNFHPLCLEDHKEKLLARIIAESISTDISDTSEHHKINVSMQDEKIEVINEIKEITDVELLQKDNVQKPLNITKSTSIEIIETIDKKIEINKSNTDVKVSKEIVEIIEDKKINNIIIKTEIKEELIPIEIEEELVELQLDSEVNTAEIAGVDSTQVAVKSTIDGNVELESKTSTIPTTQSKIKINITKSLNSPKESKEIKVENEIKKDNQNEEEIVEPLKPISLKPALYGRNLSVLPPVEKGEELSALCSIM</sequence>
<evidence type="ECO:0000256" key="10">
    <source>
        <dbReference type="ARBA" id="ARBA00057101"/>
    </source>
</evidence>
<dbReference type="KEGG" id="csol:105360352"/>
<comment type="subcellular location">
    <subcellularLocation>
        <location evidence="1">Nucleus</location>
    </subcellularLocation>
</comment>
<evidence type="ECO:0000256" key="6">
    <source>
        <dbReference type="ARBA" id="ARBA00022843"/>
    </source>
</evidence>
<feature type="domain" description="CID" evidence="15">
    <location>
        <begin position="12"/>
        <end position="140"/>
    </location>
</feature>
<dbReference type="RefSeq" id="XP_011495545.1">
    <property type="nucleotide sequence ID" value="XM_011497243.1"/>
</dbReference>
<dbReference type="CDD" id="cd16982">
    <property type="entry name" value="CID_Pcf11"/>
    <property type="match status" value="1"/>
</dbReference>
<feature type="compositionally biased region" description="Basic and acidic residues" evidence="14">
    <location>
        <begin position="718"/>
        <end position="729"/>
    </location>
</feature>
<dbReference type="Pfam" id="PF11526">
    <property type="entry name" value="Pfc11_Clp1_ID"/>
    <property type="match status" value="1"/>
</dbReference>
<dbReference type="InterPro" id="IPR008942">
    <property type="entry name" value="ENTH_VHS"/>
</dbReference>
<dbReference type="GO" id="GO:0031124">
    <property type="term" value="P:mRNA 3'-end processing"/>
    <property type="evidence" value="ECO:0007669"/>
    <property type="project" value="InterPro"/>
</dbReference>
<dbReference type="PROSITE" id="PS51391">
    <property type="entry name" value="CID"/>
    <property type="match status" value="1"/>
</dbReference>
<keyword evidence="7" id="KW-0007">Acetylation</keyword>
<evidence type="ECO:0000256" key="8">
    <source>
        <dbReference type="ARBA" id="ARBA00023054"/>
    </source>
</evidence>
<proteinExistence type="predicted"/>
<accession>A0AAJ6VLR0</accession>
<comment type="function">
    <text evidence="10">Component of pre-mRNA cleavage complex II, which promotes transcription termination by RNA polymerase II.</text>
</comment>
<keyword evidence="2" id="KW-0488">Methylation</keyword>
<feature type="region of interest" description="Disordered" evidence="14">
    <location>
        <begin position="650"/>
        <end position="729"/>
    </location>
</feature>
<protein>
    <recommendedName>
        <fullName evidence="12">Pre-mRNA cleavage complex 2 protein Pcf11</fullName>
    </recommendedName>
    <alternativeName>
        <fullName evidence="13">Pre-mRNA cleavage complex II protein Pcf11</fullName>
    </alternativeName>
</protein>
<reference evidence="17" key="1">
    <citation type="submission" date="2025-08" db="UniProtKB">
        <authorList>
            <consortium name="RefSeq"/>
        </authorList>
    </citation>
    <scope>IDENTIFICATION</scope>
</reference>
<dbReference type="PANTHER" id="PTHR15921">
    <property type="entry name" value="PRE-MRNA CLEAVAGE COMPLEX II"/>
    <property type="match status" value="1"/>
</dbReference>
<feature type="compositionally biased region" description="Basic and acidic residues" evidence="14">
    <location>
        <begin position="694"/>
        <end position="708"/>
    </location>
</feature>
<feature type="compositionally biased region" description="Basic and acidic residues" evidence="14">
    <location>
        <begin position="789"/>
        <end position="800"/>
    </location>
</feature>
<dbReference type="InterPro" id="IPR047415">
    <property type="entry name" value="Pcf11_CID"/>
</dbReference>
<name>A0AAJ6VLR0_9HYME</name>
<dbReference type="SMART" id="SM00582">
    <property type="entry name" value="RPR"/>
    <property type="match status" value="1"/>
</dbReference>
<evidence type="ECO:0000256" key="11">
    <source>
        <dbReference type="ARBA" id="ARBA00063659"/>
    </source>
</evidence>
<organism evidence="16 17">
    <name type="scientific">Ceratosolen solmsi marchali</name>
    <dbReference type="NCBI Taxonomy" id="326594"/>
    <lineage>
        <taxon>Eukaryota</taxon>
        <taxon>Metazoa</taxon>
        <taxon>Ecdysozoa</taxon>
        <taxon>Arthropoda</taxon>
        <taxon>Hexapoda</taxon>
        <taxon>Insecta</taxon>
        <taxon>Pterygota</taxon>
        <taxon>Neoptera</taxon>
        <taxon>Endopterygota</taxon>
        <taxon>Hymenoptera</taxon>
        <taxon>Apocrita</taxon>
        <taxon>Proctotrupomorpha</taxon>
        <taxon>Chalcidoidea</taxon>
        <taxon>Agaonidae</taxon>
        <taxon>Agaoninae</taxon>
        <taxon>Ceratosolen</taxon>
    </lineage>
</organism>
<feature type="compositionally biased region" description="Low complexity" evidence="14">
    <location>
        <begin position="653"/>
        <end position="663"/>
    </location>
</feature>
<evidence type="ECO:0000256" key="7">
    <source>
        <dbReference type="ARBA" id="ARBA00022990"/>
    </source>
</evidence>
<evidence type="ECO:0000313" key="16">
    <source>
        <dbReference type="Proteomes" id="UP000695007"/>
    </source>
</evidence>
<feature type="region of interest" description="Disordered" evidence="14">
    <location>
        <begin position="608"/>
        <end position="627"/>
    </location>
</feature>
<dbReference type="Proteomes" id="UP000695007">
    <property type="component" value="Unplaced"/>
</dbReference>
<dbReference type="GO" id="GO:0005849">
    <property type="term" value="C:mRNA cleavage factor complex"/>
    <property type="evidence" value="ECO:0007669"/>
    <property type="project" value="InterPro"/>
</dbReference>
<feature type="compositionally biased region" description="Polar residues" evidence="14">
    <location>
        <begin position="608"/>
        <end position="620"/>
    </location>
</feature>
<dbReference type="GO" id="GO:0005737">
    <property type="term" value="C:cytoplasm"/>
    <property type="evidence" value="ECO:0007669"/>
    <property type="project" value="TreeGrafter"/>
</dbReference>
<dbReference type="GO" id="GO:0000993">
    <property type="term" value="F:RNA polymerase II complex binding"/>
    <property type="evidence" value="ECO:0007669"/>
    <property type="project" value="InterPro"/>
</dbReference>
<dbReference type="Pfam" id="PF04818">
    <property type="entry name" value="CID"/>
    <property type="match status" value="1"/>
</dbReference>
<dbReference type="GeneID" id="105360352"/>
<feature type="compositionally biased region" description="Basic and acidic residues" evidence="14">
    <location>
        <begin position="548"/>
        <end position="570"/>
    </location>
</feature>
<evidence type="ECO:0000256" key="2">
    <source>
        <dbReference type="ARBA" id="ARBA00022481"/>
    </source>
</evidence>
<keyword evidence="4" id="KW-0597">Phosphoprotein</keyword>
<dbReference type="InterPro" id="IPR021605">
    <property type="entry name" value="Pcf11_Clp1-ID"/>
</dbReference>
<keyword evidence="8" id="KW-0175">Coiled coil</keyword>
<dbReference type="InterPro" id="IPR045154">
    <property type="entry name" value="PCF11-like"/>
</dbReference>
<evidence type="ECO:0000256" key="5">
    <source>
        <dbReference type="ARBA" id="ARBA00022664"/>
    </source>
</evidence>
<keyword evidence="6" id="KW-0832">Ubl conjugation</keyword>
<evidence type="ECO:0000256" key="14">
    <source>
        <dbReference type="SAM" id="MobiDB-lite"/>
    </source>
</evidence>
<evidence type="ECO:0000256" key="12">
    <source>
        <dbReference type="ARBA" id="ARBA00068814"/>
    </source>
</evidence>
<dbReference type="Pfam" id="PF23228">
    <property type="entry name" value="zf_PCFS4"/>
    <property type="match status" value="1"/>
</dbReference>
<feature type="compositionally biased region" description="Basic residues" evidence="14">
    <location>
        <begin position="464"/>
        <end position="494"/>
    </location>
</feature>
<dbReference type="SUPFAM" id="SSF48464">
    <property type="entry name" value="ENTH/VHS domain"/>
    <property type="match status" value="1"/>
</dbReference>
<dbReference type="GO" id="GO:0003729">
    <property type="term" value="F:mRNA binding"/>
    <property type="evidence" value="ECO:0007669"/>
    <property type="project" value="InterPro"/>
</dbReference>
<evidence type="ECO:0000256" key="4">
    <source>
        <dbReference type="ARBA" id="ARBA00022553"/>
    </source>
</evidence>
<evidence type="ECO:0000256" key="1">
    <source>
        <dbReference type="ARBA" id="ARBA00004123"/>
    </source>
</evidence>
<keyword evidence="9" id="KW-0539">Nucleus</keyword>
<feature type="region of interest" description="Disordered" evidence="14">
    <location>
        <begin position="364"/>
        <end position="494"/>
    </location>
</feature>
<dbReference type="PANTHER" id="PTHR15921:SF3">
    <property type="entry name" value="PRE-MRNA CLEAVAGE COMPLEX 2 PROTEIN PCF11"/>
    <property type="match status" value="1"/>
</dbReference>
<feature type="region of interest" description="Disordered" evidence="14">
    <location>
        <begin position="508"/>
        <end position="570"/>
    </location>
</feature>
<feature type="compositionally biased region" description="Basic and acidic residues" evidence="14">
    <location>
        <begin position="527"/>
        <end position="541"/>
    </location>
</feature>
<evidence type="ECO:0000256" key="13">
    <source>
        <dbReference type="ARBA" id="ARBA00083113"/>
    </source>
</evidence>
<dbReference type="GO" id="GO:0006369">
    <property type="term" value="P:termination of RNA polymerase II transcription"/>
    <property type="evidence" value="ECO:0007669"/>
    <property type="project" value="InterPro"/>
</dbReference>
<evidence type="ECO:0000313" key="17">
    <source>
        <dbReference type="RefSeq" id="XP_011495545.1"/>
    </source>
</evidence>